<feature type="region of interest" description="Disordered" evidence="5">
    <location>
        <begin position="108"/>
        <end position="197"/>
    </location>
</feature>
<dbReference type="OMA" id="CRNMITI"/>
<evidence type="ECO:0000256" key="3">
    <source>
        <dbReference type="ARBA" id="ARBA00022833"/>
    </source>
</evidence>
<dbReference type="Pfam" id="PF00098">
    <property type="entry name" value="zf-CCHC"/>
    <property type="match status" value="1"/>
</dbReference>
<dbReference type="InterPro" id="IPR036875">
    <property type="entry name" value="Znf_CCHC_sf"/>
</dbReference>
<feature type="compositionally biased region" description="Acidic residues" evidence="5">
    <location>
        <begin position="134"/>
        <end position="144"/>
    </location>
</feature>
<dbReference type="PROSITE" id="PS50158">
    <property type="entry name" value="ZF_CCHC"/>
    <property type="match status" value="1"/>
</dbReference>
<evidence type="ECO:0000256" key="5">
    <source>
        <dbReference type="SAM" id="MobiDB-lite"/>
    </source>
</evidence>
<sequence length="197" mass="22994">MPARVRMPANNYMSTSATLQTHGIWKHTIKYDPHASEEEKRKELSREEDLKHGDDYNAQARSLFQLAASQMEGRGGHQPGYTPGACKHCGQVGHLAKQCMNLIDIDDLDDPNPKKRQPSLPVAPQPPLRVNEESSSDDESDDSEDEKRKKKRHHHHHRRRDDSRSRSRSRDRRREKDRKKRKSSHKSHRHHHHHSRS</sequence>
<name>A0A7J6RUY5_PEROL</name>
<dbReference type="GO" id="GO:0008270">
    <property type="term" value="F:zinc ion binding"/>
    <property type="evidence" value="ECO:0007669"/>
    <property type="project" value="UniProtKB-KW"/>
</dbReference>
<dbReference type="SUPFAM" id="SSF57756">
    <property type="entry name" value="Retrovirus zinc finger-like domains"/>
    <property type="match status" value="1"/>
</dbReference>
<comment type="caution">
    <text evidence="7">The sequence shown here is derived from an EMBL/GenBank/DDBJ whole genome shotgun (WGS) entry which is preliminary data.</text>
</comment>
<keyword evidence="2 4" id="KW-0863">Zinc-finger</keyword>
<gene>
    <name evidence="7" type="primary">SREK1IP1_3</name>
    <name evidence="8" type="synonym">SREK1IP1_2</name>
    <name evidence="7" type="ORF">FOZ62_025554</name>
    <name evidence="8" type="ORF">FOZ63_027134</name>
</gene>
<dbReference type="InterPro" id="IPR001878">
    <property type="entry name" value="Znf_CCHC"/>
</dbReference>
<feature type="compositionally biased region" description="Basic residues" evidence="5">
    <location>
        <begin position="166"/>
        <end position="197"/>
    </location>
</feature>
<feature type="compositionally biased region" description="Basic residues" evidence="5">
    <location>
        <begin position="148"/>
        <end position="159"/>
    </location>
</feature>
<keyword evidence="1" id="KW-0479">Metal-binding</keyword>
<keyword evidence="9" id="KW-1185">Reference proteome</keyword>
<organism evidence="7 10">
    <name type="scientific">Perkinsus olseni</name>
    <name type="common">Perkinsus atlanticus</name>
    <dbReference type="NCBI Taxonomy" id="32597"/>
    <lineage>
        <taxon>Eukaryota</taxon>
        <taxon>Sar</taxon>
        <taxon>Alveolata</taxon>
        <taxon>Perkinsozoa</taxon>
        <taxon>Perkinsea</taxon>
        <taxon>Perkinsida</taxon>
        <taxon>Perkinsidae</taxon>
        <taxon>Perkinsus</taxon>
    </lineage>
</organism>
<evidence type="ECO:0000313" key="10">
    <source>
        <dbReference type="Proteomes" id="UP000574390"/>
    </source>
</evidence>
<dbReference type="Gene3D" id="4.10.60.10">
    <property type="entry name" value="Zinc finger, CCHC-type"/>
    <property type="match status" value="1"/>
</dbReference>
<evidence type="ECO:0000256" key="4">
    <source>
        <dbReference type="PROSITE-ProRule" id="PRU00047"/>
    </source>
</evidence>
<dbReference type="GO" id="GO:0003676">
    <property type="term" value="F:nucleic acid binding"/>
    <property type="evidence" value="ECO:0007669"/>
    <property type="project" value="InterPro"/>
</dbReference>
<reference evidence="9 10" key="1">
    <citation type="submission" date="2020-04" db="EMBL/GenBank/DDBJ databases">
        <title>Perkinsus olseni comparative genomics.</title>
        <authorList>
            <person name="Bogema D.R."/>
        </authorList>
    </citation>
    <scope>NUCLEOTIDE SEQUENCE [LARGE SCALE GENOMIC DNA]</scope>
    <source>
        <strain evidence="7">ATCC PRA-205</strain>
        <strain evidence="8 9">ATCC PRA-207</strain>
    </source>
</reference>
<dbReference type="EMBL" id="JABANM010019394">
    <property type="protein sequence ID" value="KAF4724559.1"/>
    <property type="molecule type" value="Genomic_DNA"/>
</dbReference>
<dbReference type="SMART" id="SM00343">
    <property type="entry name" value="ZnF_C2HC"/>
    <property type="match status" value="1"/>
</dbReference>
<evidence type="ECO:0000259" key="6">
    <source>
        <dbReference type="PROSITE" id="PS50158"/>
    </source>
</evidence>
<evidence type="ECO:0000313" key="9">
    <source>
        <dbReference type="Proteomes" id="UP000553632"/>
    </source>
</evidence>
<evidence type="ECO:0000256" key="2">
    <source>
        <dbReference type="ARBA" id="ARBA00022771"/>
    </source>
</evidence>
<evidence type="ECO:0000313" key="7">
    <source>
        <dbReference type="EMBL" id="KAF4724559.1"/>
    </source>
</evidence>
<feature type="domain" description="CCHC-type" evidence="6">
    <location>
        <begin position="86"/>
        <end position="99"/>
    </location>
</feature>
<dbReference type="Proteomes" id="UP000574390">
    <property type="component" value="Unassembled WGS sequence"/>
</dbReference>
<dbReference type="PANTHER" id="PTHR31437">
    <property type="entry name" value="SREK1IP1 FAMILY MEMBER"/>
    <property type="match status" value="1"/>
</dbReference>
<dbReference type="PANTHER" id="PTHR31437:SF1">
    <property type="entry name" value="PROTEIN SREK1IP1"/>
    <property type="match status" value="1"/>
</dbReference>
<proteinExistence type="predicted"/>
<evidence type="ECO:0000313" key="8">
    <source>
        <dbReference type="EMBL" id="KAF4759398.1"/>
    </source>
</evidence>
<dbReference type="AlphaFoldDB" id="A0A7J6RUY5"/>
<dbReference type="Proteomes" id="UP000553632">
    <property type="component" value="Unassembled WGS sequence"/>
</dbReference>
<feature type="region of interest" description="Disordered" evidence="5">
    <location>
        <begin position="32"/>
        <end position="53"/>
    </location>
</feature>
<dbReference type="EMBL" id="JABANO010000249">
    <property type="protein sequence ID" value="KAF4759398.1"/>
    <property type="molecule type" value="Genomic_DNA"/>
</dbReference>
<accession>A0A7J6RUY5</accession>
<evidence type="ECO:0000256" key="1">
    <source>
        <dbReference type="ARBA" id="ARBA00022723"/>
    </source>
</evidence>
<protein>
    <submittedName>
        <fullName evidence="7">SREK1-interacting protein 1</fullName>
    </submittedName>
</protein>
<keyword evidence="3" id="KW-0862">Zinc</keyword>